<gene>
    <name evidence="2" type="ORF">ANANG_G00008050</name>
</gene>
<protein>
    <recommendedName>
        <fullName evidence="4">Tuftelin 1a</fullName>
    </recommendedName>
</protein>
<comment type="caution">
    <text evidence="2">The sequence shown here is derived from an EMBL/GenBank/DDBJ whole genome shotgun (WGS) entry which is preliminary data.</text>
</comment>
<reference evidence="2" key="1">
    <citation type="submission" date="2021-01" db="EMBL/GenBank/DDBJ databases">
        <title>A chromosome-scale assembly of European eel, Anguilla anguilla.</title>
        <authorList>
            <person name="Henkel C."/>
            <person name="Jong-Raadsen S.A."/>
            <person name="Dufour S."/>
            <person name="Weltzien F.-A."/>
            <person name="Palstra A.P."/>
            <person name="Pelster B."/>
            <person name="Spaink H.P."/>
            <person name="Van Den Thillart G.E."/>
            <person name="Jansen H."/>
            <person name="Zahm M."/>
            <person name="Klopp C."/>
            <person name="Cedric C."/>
            <person name="Louis A."/>
            <person name="Berthelot C."/>
            <person name="Parey E."/>
            <person name="Roest Crollius H."/>
            <person name="Montfort J."/>
            <person name="Robinson-Rechavi M."/>
            <person name="Bucao C."/>
            <person name="Bouchez O."/>
            <person name="Gislard M."/>
            <person name="Lluch J."/>
            <person name="Milhes M."/>
            <person name="Lampietro C."/>
            <person name="Lopez Roques C."/>
            <person name="Donnadieu C."/>
            <person name="Braasch I."/>
            <person name="Desvignes T."/>
            <person name="Postlethwait J."/>
            <person name="Bobe J."/>
            <person name="Guiguen Y."/>
            <person name="Dirks R."/>
        </authorList>
    </citation>
    <scope>NUCLEOTIDE SEQUENCE</scope>
    <source>
        <strain evidence="2">Tag_6206</strain>
        <tissue evidence="2">Liver</tissue>
    </source>
</reference>
<dbReference type="PANTHER" id="PTHR23171:SF17">
    <property type="entry name" value="TUFTELIN"/>
    <property type="match status" value="1"/>
</dbReference>
<dbReference type="InterPro" id="IPR051375">
    <property type="entry name" value="Tuftelin_GRINL1A/MYZAP/CCD68"/>
</dbReference>
<feature type="region of interest" description="Disordered" evidence="1">
    <location>
        <begin position="203"/>
        <end position="225"/>
    </location>
</feature>
<feature type="region of interest" description="Disordered" evidence="1">
    <location>
        <begin position="366"/>
        <end position="395"/>
    </location>
</feature>
<organism evidence="2 3">
    <name type="scientific">Anguilla anguilla</name>
    <name type="common">European freshwater eel</name>
    <name type="synonym">Muraena anguilla</name>
    <dbReference type="NCBI Taxonomy" id="7936"/>
    <lineage>
        <taxon>Eukaryota</taxon>
        <taxon>Metazoa</taxon>
        <taxon>Chordata</taxon>
        <taxon>Craniata</taxon>
        <taxon>Vertebrata</taxon>
        <taxon>Euteleostomi</taxon>
        <taxon>Actinopterygii</taxon>
        <taxon>Neopterygii</taxon>
        <taxon>Teleostei</taxon>
        <taxon>Anguilliformes</taxon>
        <taxon>Anguillidae</taxon>
        <taxon>Anguilla</taxon>
    </lineage>
</organism>
<dbReference type="GO" id="GO:0035556">
    <property type="term" value="P:intracellular signal transduction"/>
    <property type="evidence" value="ECO:0007669"/>
    <property type="project" value="TreeGrafter"/>
</dbReference>
<feature type="compositionally biased region" description="Basic and acidic residues" evidence="1">
    <location>
        <begin position="205"/>
        <end position="218"/>
    </location>
</feature>
<evidence type="ECO:0000256" key="1">
    <source>
        <dbReference type="SAM" id="MobiDB-lite"/>
    </source>
</evidence>
<feature type="compositionally biased region" description="Polar residues" evidence="1">
    <location>
        <begin position="161"/>
        <end position="178"/>
    </location>
</feature>
<evidence type="ECO:0000313" key="3">
    <source>
        <dbReference type="Proteomes" id="UP001044222"/>
    </source>
</evidence>
<keyword evidence="3" id="KW-1185">Reference proteome</keyword>
<dbReference type="Proteomes" id="UP001044222">
    <property type="component" value="Unassembled WGS sequence"/>
</dbReference>
<name>A0A9D3MZ56_ANGAN</name>
<feature type="region of interest" description="Disordered" evidence="1">
    <location>
        <begin position="126"/>
        <end position="190"/>
    </location>
</feature>
<dbReference type="EMBL" id="JAFIRN010000001">
    <property type="protein sequence ID" value="KAG5856446.1"/>
    <property type="molecule type" value="Genomic_DNA"/>
</dbReference>
<proteinExistence type="predicted"/>
<dbReference type="AlphaFoldDB" id="A0A9D3MZ56"/>
<dbReference type="PANTHER" id="PTHR23171">
    <property type="entry name" value="GDOWN1"/>
    <property type="match status" value="1"/>
</dbReference>
<evidence type="ECO:0008006" key="4">
    <source>
        <dbReference type="Google" id="ProtNLM"/>
    </source>
</evidence>
<evidence type="ECO:0000313" key="2">
    <source>
        <dbReference type="EMBL" id="KAG5856446.1"/>
    </source>
</evidence>
<accession>A0A9D3MZ56</accession>
<sequence length="408" mass="47278">MNGITRSMCTFDDIRTDGSKDGCRRLRLTLHEQNQPLRSPAQPRSRPIGRAFALVQPPTERPPPIERPPLKVESIKPTEEKVEIIKVYLEGRKQEQARDQQNLKMLSDEVSQIQEVRSTVQCNCAVSPPSSDCGVSPGYEAARNNNNGEHRFPPNGYTVHVPSSQPRVSSHQENGTAAEQQDWEDEQESARLREVSKRLYGQLQEAERKHQAERERLQAESGQYRQQLSEQAEKLLRAEEGVQTRDRRIDELQRLLNGMQQESAALLDKMRKSEGELLRLREQKEDTQRSEQLEKELAIMKEKIHHLDDMLKSQQRKVRHMIEQLENSRTVIQERDHMIRELEEKVAYLEAENRELHDQMDYFLGGQRPNLNKPSPERSPQIVYSKPLRPSSHGNKSLPFIKVVEIKT</sequence>